<evidence type="ECO:0000313" key="5">
    <source>
        <dbReference type="Proteomes" id="UP000219813"/>
    </source>
</evidence>
<dbReference type="PANTHER" id="PTHR30603:SF47">
    <property type="entry name" value="RNA POLYMERASE SIGMA FACTOR SIGD, CHLOROPLASTIC"/>
    <property type="match status" value="1"/>
</dbReference>
<keyword evidence="5" id="KW-1185">Reference proteome</keyword>
<name>A0A1D3SP55_PLAMA</name>
<evidence type="ECO:0000256" key="2">
    <source>
        <dbReference type="SAM" id="MobiDB-lite"/>
    </source>
</evidence>
<dbReference type="VEuPathDB" id="PlasmoDB:PmUG01_11042600"/>
<dbReference type="GeneID" id="39869888"/>
<proteinExistence type="inferred from homology"/>
<feature type="compositionally biased region" description="Basic and acidic residues" evidence="2">
    <location>
        <begin position="434"/>
        <end position="450"/>
    </location>
</feature>
<dbReference type="OMA" id="FENSIYM"/>
<dbReference type="Gene3D" id="1.10.10.10">
    <property type="entry name" value="Winged helix-like DNA-binding domain superfamily/Winged helix DNA-binding domain"/>
    <property type="match status" value="1"/>
</dbReference>
<protein>
    <submittedName>
        <fullName evidence="4">Uncharacterized protein</fullName>
    </submittedName>
</protein>
<evidence type="ECO:0000256" key="3">
    <source>
        <dbReference type="SAM" id="Phobius"/>
    </source>
</evidence>
<comment type="similarity">
    <text evidence="1">Belongs to the sigma-70 factor family.</text>
</comment>
<dbReference type="Proteomes" id="UP000219813">
    <property type="component" value="Chromosome 11"/>
</dbReference>
<dbReference type="KEGG" id="pmal:PMUG01_11042600"/>
<feature type="transmembrane region" description="Helical" evidence="3">
    <location>
        <begin position="33"/>
        <end position="54"/>
    </location>
</feature>
<keyword evidence="3" id="KW-1133">Transmembrane helix</keyword>
<dbReference type="SUPFAM" id="SSF88659">
    <property type="entry name" value="Sigma3 and sigma4 domains of RNA polymerase sigma factors"/>
    <property type="match status" value="1"/>
</dbReference>
<feature type="compositionally biased region" description="Basic and acidic residues" evidence="2">
    <location>
        <begin position="468"/>
        <end position="489"/>
    </location>
</feature>
<dbReference type="PANTHER" id="PTHR30603">
    <property type="entry name" value="RNA POLYMERASE SIGMA FACTOR RPO"/>
    <property type="match status" value="1"/>
</dbReference>
<dbReference type="InterPro" id="IPR013324">
    <property type="entry name" value="RNA_pol_sigma_r3/r4-like"/>
</dbReference>
<accession>A0A1D3SP55</accession>
<dbReference type="RefSeq" id="XP_028862613.1">
    <property type="nucleotide sequence ID" value="XM_029006089.1"/>
</dbReference>
<feature type="region of interest" description="Disordered" evidence="2">
    <location>
        <begin position="410"/>
        <end position="489"/>
    </location>
</feature>
<gene>
    <name evidence="4" type="primary">PmUG01_11042600</name>
    <name evidence="4" type="ORF">PMUG01_11042600</name>
</gene>
<reference evidence="4 5" key="1">
    <citation type="submission" date="2016-06" db="EMBL/GenBank/DDBJ databases">
        <authorList>
            <consortium name="Pathogen Informatics"/>
        </authorList>
    </citation>
    <scope>NUCLEOTIDE SEQUENCE [LARGE SCALE GENOMIC DNA]</scope>
</reference>
<dbReference type="InterPro" id="IPR036388">
    <property type="entry name" value="WH-like_DNA-bd_sf"/>
</dbReference>
<sequence>MVIKAIHLFLYQLIVITIINFRKREKTICKPYWYYVCLLIVVLFCKEGIFIQSYRLKNGLVHNSEFVNITSCGRRKGEMLYFKYNGNKLFEYKKRRGLNKHPAAKGSMKNDVKAIEGNIEKWEINKKRQHRINSYFNSLCSSNVLNKNVDRNVNFDDGEVNFFVLNSNPSISFLTSNIIREKKTYNEKKKKKQKDVEKMGRMDKIGKAETEDNSSANVERITEGEKVQYRNTEQINDLEKKKVRLKLKRGFLNEVYEREKKKLNYILFSLKDKNIFKKKDIEIKENMLLLNGQTIKTEEVKQYLFYKSLLEYYENIRDQKKILTLDLWSKEINVSVENLKKLIVYIYKMKNLVQKEDEDLLVRRYFYNKTNMYTLFRDNYKDGNAITFDFTIPGEEKEKEKIINQMDVQQKDKMEVTKTKEKKKKFAKGKAKRLIGEDARNEEENGKEESGNEENEPNEQCEQIAYSKHNEPKEQNKTDMEGGKGRVTSVEKNESNKYDIFSDQIGKNEIVLYKDCENLINKEVQQFLECIKDIVFFENSIYILEKLENRPPLYEELIYAYNYDKEKMVKNLENKIRLSQKLVFYFIPLISNIIRKAEVNFSSNLSEDDFLLVSLEAVKNGFKKYDIEKLGIKNLTKYVYMWAKNSTYNYYQKHKSFISISPHTYKDYNKIKKFEDQFLERNERKPNIKEISDGLKFTVERVEKALCSVVNIIDSEKPITYQNSNSAYPEKNTYKDLIINSDDINSFNDIMYNDIVIKGLRKFICKSLKKKINKLIIFMKFGLFLKKKSYTDEEICEILKITTKKFQKHFQDSLNEIKNYIGKIKKNKGALDSTFDLISYINLSQCEFLGNDFSQILV</sequence>
<dbReference type="InterPro" id="IPR050239">
    <property type="entry name" value="Sigma-70_RNA_pol_init_factors"/>
</dbReference>
<keyword evidence="3" id="KW-0472">Membrane</keyword>
<feature type="compositionally biased region" description="Basic residues" evidence="2">
    <location>
        <begin position="420"/>
        <end position="433"/>
    </location>
</feature>
<organism evidence="4 5">
    <name type="scientific">Plasmodium malariae</name>
    <dbReference type="NCBI Taxonomy" id="5858"/>
    <lineage>
        <taxon>Eukaryota</taxon>
        <taxon>Sar</taxon>
        <taxon>Alveolata</taxon>
        <taxon>Apicomplexa</taxon>
        <taxon>Aconoidasida</taxon>
        <taxon>Haemosporida</taxon>
        <taxon>Plasmodiidae</taxon>
        <taxon>Plasmodium</taxon>
        <taxon>Plasmodium (Plasmodium)</taxon>
    </lineage>
</organism>
<dbReference type="OrthoDB" id="392298at2759"/>
<evidence type="ECO:0000256" key="1">
    <source>
        <dbReference type="ARBA" id="ARBA00007788"/>
    </source>
</evidence>
<dbReference type="AlphaFoldDB" id="A0A1D3SP55"/>
<dbReference type="EMBL" id="LT594632">
    <property type="protein sequence ID" value="SCO93175.1"/>
    <property type="molecule type" value="Genomic_DNA"/>
</dbReference>
<evidence type="ECO:0000313" key="4">
    <source>
        <dbReference type="EMBL" id="SCO93175.1"/>
    </source>
</evidence>
<feature type="compositionally biased region" description="Basic and acidic residues" evidence="2">
    <location>
        <begin position="410"/>
        <end position="419"/>
    </location>
</feature>
<keyword evidence="3" id="KW-0812">Transmembrane</keyword>